<sequence>MDLTGDLQATREEAVEWAAKIATACRCRQEQREFMDDAAG</sequence>
<proteinExistence type="predicted"/>
<keyword evidence="2" id="KW-1185">Reference proteome</keyword>
<gene>
    <name evidence="1" type="ORF">BKA10_001203</name>
</gene>
<dbReference type="EMBL" id="JACIFH010000001">
    <property type="protein sequence ID" value="MBB4139409.1"/>
    <property type="molecule type" value="Genomic_DNA"/>
</dbReference>
<dbReference type="RefSeq" id="WP_277816515.1">
    <property type="nucleotide sequence ID" value="NZ_BAABCO010000001.1"/>
</dbReference>
<evidence type="ECO:0000313" key="1">
    <source>
        <dbReference type="EMBL" id="MBB4139409.1"/>
    </source>
</evidence>
<comment type="caution">
    <text evidence="1">The sequence shown here is derived from an EMBL/GenBank/DDBJ whole genome shotgun (WGS) entry which is preliminary data.</text>
</comment>
<accession>A0AA40VLI4</accession>
<name>A0AA40VLI4_9MICO</name>
<reference evidence="1 2" key="1">
    <citation type="submission" date="2020-08" db="EMBL/GenBank/DDBJ databases">
        <title>Sequencing the genomes of 1000 actinobacteria strains.</title>
        <authorList>
            <person name="Klenk H.-P."/>
        </authorList>
    </citation>
    <scope>NUCLEOTIDE SEQUENCE [LARGE SCALE GENOMIC DNA]</scope>
    <source>
        <strain evidence="1 2">DSM 19600</strain>
    </source>
</reference>
<evidence type="ECO:0000313" key="2">
    <source>
        <dbReference type="Proteomes" id="UP000549113"/>
    </source>
</evidence>
<dbReference type="AlphaFoldDB" id="A0AA40VLI4"/>
<protein>
    <submittedName>
        <fullName evidence="1">Uncharacterized protein</fullName>
    </submittedName>
</protein>
<organism evidence="1 2">
    <name type="scientific">Microbacterium invictum</name>
    <dbReference type="NCBI Taxonomy" id="515415"/>
    <lineage>
        <taxon>Bacteria</taxon>
        <taxon>Bacillati</taxon>
        <taxon>Actinomycetota</taxon>
        <taxon>Actinomycetes</taxon>
        <taxon>Micrococcales</taxon>
        <taxon>Microbacteriaceae</taxon>
        <taxon>Microbacterium</taxon>
    </lineage>
</organism>
<dbReference type="Proteomes" id="UP000549113">
    <property type="component" value="Unassembled WGS sequence"/>
</dbReference>